<feature type="region of interest" description="Disordered" evidence="1">
    <location>
        <begin position="119"/>
        <end position="148"/>
    </location>
</feature>
<dbReference type="AlphaFoldDB" id="A0A388KES3"/>
<reference evidence="2 3" key="1">
    <citation type="journal article" date="2018" name="Cell">
        <title>The Chara Genome: Secondary Complexity and Implications for Plant Terrestrialization.</title>
        <authorList>
            <person name="Nishiyama T."/>
            <person name="Sakayama H."/>
            <person name="Vries J.D."/>
            <person name="Buschmann H."/>
            <person name="Saint-Marcoux D."/>
            <person name="Ullrich K.K."/>
            <person name="Haas F.B."/>
            <person name="Vanderstraeten L."/>
            <person name="Becker D."/>
            <person name="Lang D."/>
            <person name="Vosolsobe S."/>
            <person name="Rombauts S."/>
            <person name="Wilhelmsson P.K.I."/>
            <person name="Janitza P."/>
            <person name="Kern R."/>
            <person name="Heyl A."/>
            <person name="Rumpler F."/>
            <person name="Villalobos L.I.A.C."/>
            <person name="Clay J.M."/>
            <person name="Skokan R."/>
            <person name="Toyoda A."/>
            <person name="Suzuki Y."/>
            <person name="Kagoshima H."/>
            <person name="Schijlen E."/>
            <person name="Tajeshwar N."/>
            <person name="Catarino B."/>
            <person name="Hetherington A.J."/>
            <person name="Saltykova A."/>
            <person name="Bonnot C."/>
            <person name="Breuninger H."/>
            <person name="Symeonidi A."/>
            <person name="Radhakrishnan G.V."/>
            <person name="Van Nieuwerburgh F."/>
            <person name="Deforce D."/>
            <person name="Chang C."/>
            <person name="Karol K.G."/>
            <person name="Hedrich R."/>
            <person name="Ulvskov P."/>
            <person name="Glockner G."/>
            <person name="Delwiche C.F."/>
            <person name="Petrasek J."/>
            <person name="Van de Peer Y."/>
            <person name="Friml J."/>
            <person name="Beilby M."/>
            <person name="Dolan L."/>
            <person name="Kohara Y."/>
            <person name="Sugano S."/>
            <person name="Fujiyama A."/>
            <person name="Delaux P.-M."/>
            <person name="Quint M."/>
            <person name="TheiBen G."/>
            <person name="Hagemann M."/>
            <person name="Harholt J."/>
            <person name="Dunand C."/>
            <person name="Zachgo S."/>
            <person name="Langdale J."/>
            <person name="Maumus F."/>
            <person name="Straeten D.V.D."/>
            <person name="Gould S.B."/>
            <person name="Rensing S.A."/>
        </authorList>
    </citation>
    <scope>NUCLEOTIDE SEQUENCE [LARGE SCALE GENOMIC DNA]</scope>
    <source>
        <strain evidence="2 3">S276</strain>
    </source>
</reference>
<name>A0A388KES3_CHABU</name>
<proteinExistence type="predicted"/>
<gene>
    <name evidence="2" type="ORF">CBR_g3094</name>
</gene>
<dbReference type="Gramene" id="GBG68550">
    <property type="protein sequence ID" value="GBG68550"/>
    <property type="gene ID" value="CBR_g3094"/>
</dbReference>
<comment type="caution">
    <text evidence="2">The sequence shown here is derived from an EMBL/GenBank/DDBJ whole genome shotgun (WGS) entry which is preliminary data.</text>
</comment>
<protein>
    <submittedName>
        <fullName evidence="2">Uncharacterized protein</fullName>
    </submittedName>
</protein>
<evidence type="ECO:0000256" key="1">
    <source>
        <dbReference type="SAM" id="MobiDB-lite"/>
    </source>
</evidence>
<evidence type="ECO:0000313" key="2">
    <source>
        <dbReference type="EMBL" id="GBG68550.1"/>
    </source>
</evidence>
<dbReference type="Proteomes" id="UP000265515">
    <property type="component" value="Unassembled WGS sequence"/>
</dbReference>
<feature type="region of interest" description="Disordered" evidence="1">
    <location>
        <begin position="483"/>
        <end position="547"/>
    </location>
</feature>
<feature type="compositionally biased region" description="Gly residues" evidence="1">
    <location>
        <begin position="133"/>
        <end position="143"/>
    </location>
</feature>
<organism evidence="2 3">
    <name type="scientific">Chara braunii</name>
    <name type="common">Braun's stonewort</name>
    <dbReference type="NCBI Taxonomy" id="69332"/>
    <lineage>
        <taxon>Eukaryota</taxon>
        <taxon>Viridiplantae</taxon>
        <taxon>Streptophyta</taxon>
        <taxon>Charophyceae</taxon>
        <taxon>Charales</taxon>
        <taxon>Characeae</taxon>
        <taxon>Chara</taxon>
    </lineage>
</organism>
<evidence type="ECO:0000313" key="3">
    <source>
        <dbReference type="Proteomes" id="UP000265515"/>
    </source>
</evidence>
<accession>A0A388KES3</accession>
<sequence length="547" mass="59325">MGDAAVLVKTEVMTSIWMLGMRTCRTRTCLAMTTSVSHRSMALATSPPVLWESLLVGPCRPLQYGIRKAGVRVGMTRRNTKDQSRGKGQERLLPLLPLTRDKRGLTLLMRLVLREALTASQEARPHRKSSQGGRSGGRGGGRGGARKGIENAIESSITTEPGAWDRHELVLASVDRNEIVGGQGRRITPIEFFERDSSEFDWYAVCGQHTVEAMKTLVKRGSPTVDVYGLRAYSKVRVLYFGDDQTRGYFNVSAFGNTRENRAMMLLFEDAARDMRQWWIDNHRIEAPKGQAQKVQSDVLRCLFWWGDIELILGIWKRVDRPSNDITRYGNIATASQDMMTIVLHAEGRDLRKVTVAPHLLNDFTNVHVVEEKFGKCLGKHGGIEGDESVVPRGGMVQAHDDGTVHSHEGSIPVAAPSVASMVAPSETAALQDFGRCGGNEEDDIDIPGEVSTLAPGDAIPSGYCATYGSLLITNASMEGRSEIESESGVGPSVAESQLQPSLCTGKGDAQSPLTPQGGAGGDGGKGGDVEGMQRSCNLDTLTADID</sequence>
<feature type="compositionally biased region" description="Gly residues" evidence="1">
    <location>
        <begin position="518"/>
        <end position="527"/>
    </location>
</feature>
<keyword evidence="3" id="KW-1185">Reference proteome</keyword>
<dbReference type="EMBL" id="BFEA01000102">
    <property type="protein sequence ID" value="GBG68550.1"/>
    <property type="molecule type" value="Genomic_DNA"/>
</dbReference>